<comment type="function">
    <text evidence="9">Essential cell division protein that coordinates cell division and chromosome segregation. The N-terminus is involved in assembly of the cell-division machinery. The C-terminus functions as a DNA motor that moves dsDNA in an ATP-dependent manner towards the difSL recombination site, which is located within the replication terminus region. Required for activation of the XerS recombinase, allowing activation of chromosome unlinking by recombination.</text>
</comment>
<feature type="transmembrane region" description="Helical" evidence="11">
    <location>
        <begin position="92"/>
        <end position="112"/>
    </location>
</feature>
<evidence type="ECO:0000256" key="10">
    <source>
        <dbReference type="PROSITE-ProRule" id="PRU00289"/>
    </source>
</evidence>
<dbReference type="InterPro" id="IPR041027">
    <property type="entry name" value="FtsK_alpha"/>
</dbReference>
<dbReference type="PROSITE" id="PS50901">
    <property type="entry name" value="FTSK"/>
    <property type="match status" value="1"/>
</dbReference>
<comment type="subcellular location">
    <subcellularLocation>
        <location evidence="1">Cell membrane</location>
        <topology evidence="1">Multi-pass membrane protein</topology>
    </subcellularLocation>
</comment>
<dbReference type="RefSeq" id="WP_061564228.1">
    <property type="nucleotide sequence ID" value="NZ_JBFEHE010000001.1"/>
</dbReference>
<feature type="transmembrane region" description="Helical" evidence="11">
    <location>
        <begin position="26"/>
        <end position="45"/>
    </location>
</feature>
<organism evidence="13 14">
    <name type="scientific">Streptococcus xiaochunlingii</name>
    <dbReference type="NCBI Taxonomy" id="2589788"/>
    <lineage>
        <taxon>Bacteria</taxon>
        <taxon>Bacillati</taxon>
        <taxon>Bacillota</taxon>
        <taxon>Bacilli</taxon>
        <taxon>Lactobacillales</taxon>
        <taxon>Streptococcaceae</taxon>
        <taxon>Streptococcus</taxon>
    </lineage>
</organism>
<accession>A0ABY2YEX6</accession>
<evidence type="ECO:0000313" key="14">
    <source>
        <dbReference type="Proteomes" id="UP000319739"/>
    </source>
</evidence>
<feature type="domain" description="FtsK" evidence="12">
    <location>
        <begin position="448"/>
        <end position="644"/>
    </location>
</feature>
<dbReference type="Gene3D" id="3.40.50.300">
    <property type="entry name" value="P-loop containing nucleotide triphosphate hydrolases"/>
    <property type="match status" value="1"/>
</dbReference>
<evidence type="ECO:0000256" key="9">
    <source>
        <dbReference type="ARBA" id="ARBA00045564"/>
    </source>
</evidence>
<reference evidence="13 14" key="1">
    <citation type="submission" date="2019-06" db="EMBL/GenBank/DDBJ databases">
        <authorList>
            <person name="Zou Y."/>
        </authorList>
    </citation>
    <scope>NUCLEOTIDE SEQUENCE [LARGE SCALE GENOMIC DNA]</scope>
    <source>
        <strain evidence="13 14">E24</strain>
    </source>
</reference>
<dbReference type="Pfam" id="PF09397">
    <property type="entry name" value="FtsK_gamma"/>
    <property type="match status" value="1"/>
</dbReference>
<dbReference type="SMART" id="SM00382">
    <property type="entry name" value="AAA"/>
    <property type="match status" value="1"/>
</dbReference>
<dbReference type="InterPro" id="IPR036388">
    <property type="entry name" value="WH-like_DNA-bd_sf"/>
</dbReference>
<sequence>MANNNQSKKTRSTRRLSKAEIERKKAIRRMIMTIVLTLVFIFAFLRLGALGLVTYNLIRLLVGSLAYVAMTAVIVYLFFFKWIEKHEGTLSGFLSLFAGLLLIYQAYFVSLLKLDGSSFGPTFSRILGDLVHLRVSSFAGGGLLGAILYTPIAFLLSNIGTYFIGGLLIVLGLLLMSSYSVYDLYEQAVAAFHSFMEKREIRRQERFVEREEKKALQAEAEEAARIEQLAEASPMSIESYPVDLETGEVMEPVIETEAPAEEAYPQIYLPNEEEGYSEEWSEDYPEEMEEVAEEEDMDEEVTVDFTPKELLQYKLPTIDLFAPDKPKNQSKEKNIVRQNIRILEETFASFNIKATVERAEIGPSVTKYEVKPAVGVRVNRISNLADDLALALAAKDVRIEAPIPGKSLVGIEVPNSEIATVSFRELWEQSKTDPTKLLEIPLGKAVDGSARTFDLARMPHLLVAGSTGSGKSVAVNGIISSILMKARPDEVKFMMVDPKMVELSVYNDIPHLLIPVVTNPRKASRALQKVVDEMENRYELFSKVGARNIAGFNAKVAEYNVQSEMKQVPLPLIVVIVDELADLMMVASKEVEDAIIRLGQKARAAGIHMILATQRPSVDVISGLIKANVPSRVAFAVSSGTDSRTILDENGAEKLLGRGDMLFKPIDENHPIRLQGSFISDDDVERIVNFVKEQAEADYDDAFDPGEVSESDFDGGMGGSDEGDPLFEEAKALVIETQKASASMIQRRLSVGFNRATRLMEDLEAAGVIGPAEGTKPRKVLQTN</sequence>
<feature type="transmembrane region" description="Helical" evidence="11">
    <location>
        <begin position="57"/>
        <end position="80"/>
    </location>
</feature>
<evidence type="ECO:0000313" key="13">
    <source>
        <dbReference type="EMBL" id="TPE38281.1"/>
    </source>
</evidence>
<dbReference type="InterPro" id="IPR036390">
    <property type="entry name" value="WH_DNA-bd_sf"/>
</dbReference>
<dbReference type="PANTHER" id="PTHR22683">
    <property type="entry name" value="SPORULATION PROTEIN RELATED"/>
    <property type="match status" value="1"/>
</dbReference>
<evidence type="ECO:0000256" key="6">
    <source>
        <dbReference type="ARBA" id="ARBA00022840"/>
    </source>
</evidence>
<dbReference type="Proteomes" id="UP000319739">
    <property type="component" value="Unassembled WGS sequence"/>
</dbReference>
<dbReference type="SMART" id="SM00843">
    <property type="entry name" value="Ftsk_gamma"/>
    <property type="match status" value="1"/>
</dbReference>
<evidence type="ECO:0000259" key="12">
    <source>
        <dbReference type="PROSITE" id="PS50901"/>
    </source>
</evidence>
<evidence type="ECO:0000256" key="7">
    <source>
        <dbReference type="ARBA" id="ARBA00023125"/>
    </source>
</evidence>
<feature type="transmembrane region" description="Helical" evidence="11">
    <location>
        <begin position="162"/>
        <end position="182"/>
    </location>
</feature>
<keyword evidence="11" id="KW-0472">Membrane</keyword>
<evidence type="ECO:0000256" key="11">
    <source>
        <dbReference type="SAM" id="Phobius"/>
    </source>
</evidence>
<keyword evidence="6 10" id="KW-0067">ATP-binding</keyword>
<keyword evidence="13" id="KW-0132">Cell division</keyword>
<evidence type="ECO:0000256" key="5">
    <source>
        <dbReference type="ARBA" id="ARBA00022829"/>
    </source>
</evidence>
<feature type="binding site" evidence="10">
    <location>
        <begin position="465"/>
        <end position="472"/>
    </location>
    <ligand>
        <name>ATP</name>
        <dbReference type="ChEBI" id="CHEBI:30616"/>
    </ligand>
</feature>
<feature type="transmembrane region" description="Helical" evidence="11">
    <location>
        <begin position="132"/>
        <end position="155"/>
    </location>
</feature>
<dbReference type="InterPro" id="IPR018541">
    <property type="entry name" value="Ftsk_gamma"/>
</dbReference>
<keyword evidence="14" id="KW-1185">Reference proteome</keyword>
<keyword evidence="13" id="KW-0131">Cell cycle</keyword>
<dbReference type="InterPro" id="IPR027417">
    <property type="entry name" value="P-loop_NTPase"/>
</dbReference>
<protein>
    <recommendedName>
        <fullName evidence="3">DNA translocase FtsK</fullName>
    </recommendedName>
</protein>
<comment type="similarity">
    <text evidence="2">Belongs to the FtsK/SpoIIIE/SftA family.</text>
</comment>
<dbReference type="Pfam" id="PF01580">
    <property type="entry name" value="FtsK_SpoIIIE"/>
    <property type="match status" value="1"/>
</dbReference>
<keyword evidence="5" id="KW-0159">Chromosome partition</keyword>
<dbReference type="EMBL" id="VFSG01000001">
    <property type="protein sequence ID" value="TPE38281.1"/>
    <property type="molecule type" value="Genomic_DNA"/>
</dbReference>
<keyword evidence="4 10" id="KW-0547">Nucleotide-binding</keyword>
<dbReference type="PANTHER" id="PTHR22683:SF41">
    <property type="entry name" value="DNA TRANSLOCASE FTSK"/>
    <property type="match status" value="1"/>
</dbReference>
<keyword evidence="7" id="KW-0238">DNA-binding</keyword>
<dbReference type="Gene3D" id="3.30.980.40">
    <property type="match status" value="1"/>
</dbReference>
<proteinExistence type="inferred from homology"/>
<dbReference type="InterPro" id="IPR050206">
    <property type="entry name" value="FtsK/SpoIIIE/SftA"/>
</dbReference>
<dbReference type="SUPFAM" id="SSF46785">
    <property type="entry name" value="Winged helix' DNA-binding domain"/>
    <property type="match status" value="1"/>
</dbReference>
<dbReference type="InterPro" id="IPR003593">
    <property type="entry name" value="AAA+_ATPase"/>
</dbReference>
<comment type="subunit">
    <text evidence="8">Homohexamer. Forms a ring that surrounds DNA.</text>
</comment>
<dbReference type="GO" id="GO:0051301">
    <property type="term" value="P:cell division"/>
    <property type="evidence" value="ECO:0007669"/>
    <property type="project" value="UniProtKB-KW"/>
</dbReference>
<gene>
    <name evidence="13" type="ORF">FJR71_04785</name>
</gene>
<keyword evidence="11" id="KW-0812">Transmembrane</keyword>
<name>A0ABY2YEX6_9STRE</name>
<dbReference type="SUPFAM" id="SSF52540">
    <property type="entry name" value="P-loop containing nucleoside triphosphate hydrolases"/>
    <property type="match status" value="1"/>
</dbReference>
<keyword evidence="11" id="KW-1133">Transmembrane helix</keyword>
<evidence type="ECO:0000256" key="8">
    <source>
        <dbReference type="ARBA" id="ARBA00025923"/>
    </source>
</evidence>
<evidence type="ECO:0000256" key="3">
    <source>
        <dbReference type="ARBA" id="ARBA00020887"/>
    </source>
</evidence>
<comment type="caution">
    <text evidence="13">The sequence shown here is derived from an EMBL/GenBank/DDBJ whole genome shotgun (WGS) entry which is preliminary data.</text>
</comment>
<dbReference type="Gene3D" id="1.10.10.10">
    <property type="entry name" value="Winged helix-like DNA-binding domain superfamily/Winged helix DNA-binding domain"/>
    <property type="match status" value="1"/>
</dbReference>
<evidence type="ECO:0000256" key="4">
    <source>
        <dbReference type="ARBA" id="ARBA00022741"/>
    </source>
</evidence>
<evidence type="ECO:0000256" key="1">
    <source>
        <dbReference type="ARBA" id="ARBA00004651"/>
    </source>
</evidence>
<dbReference type="InterPro" id="IPR002543">
    <property type="entry name" value="FtsK_dom"/>
</dbReference>
<evidence type="ECO:0000256" key="2">
    <source>
        <dbReference type="ARBA" id="ARBA00006474"/>
    </source>
</evidence>
<dbReference type="Pfam" id="PF17854">
    <property type="entry name" value="FtsK_alpha"/>
    <property type="match status" value="1"/>
</dbReference>